<keyword evidence="2" id="KW-1185">Reference proteome</keyword>
<name>A0ABW1QTB1_9ACTN</name>
<dbReference type="RefSeq" id="WP_128220839.1">
    <property type="nucleotide sequence ID" value="NZ_CP034929.1"/>
</dbReference>
<reference evidence="2" key="1">
    <citation type="journal article" date="2019" name="Int. J. Syst. Evol. Microbiol.">
        <title>The Global Catalogue of Microorganisms (GCM) 10K type strain sequencing project: providing services to taxonomists for standard genome sequencing and annotation.</title>
        <authorList>
            <consortium name="The Broad Institute Genomics Platform"/>
            <consortium name="The Broad Institute Genome Sequencing Center for Infectious Disease"/>
            <person name="Wu L."/>
            <person name="Ma J."/>
        </authorList>
    </citation>
    <scope>NUCLEOTIDE SEQUENCE [LARGE SCALE GENOMIC DNA]</scope>
    <source>
        <strain evidence="2">DFY28</strain>
    </source>
</reference>
<comment type="caution">
    <text evidence="1">The sequence shown here is derived from an EMBL/GenBank/DDBJ whole genome shotgun (WGS) entry which is preliminary data.</text>
</comment>
<accession>A0ABW1QTB1</accession>
<evidence type="ECO:0000313" key="2">
    <source>
        <dbReference type="Proteomes" id="UP001596098"/>
    </source>
</evidence>
<dbReference type="Gene3D" id="3.10.400.10">
    <property type="entry name" value="Sulfate adenylyltransferase"/>
    <property type="match status" value="1"/>
</dbReference>
<dbReference type="InterPro" id="IPR015947">
    <property type="entry name" value="PUA-like_sf"/>
</dbReference>
<evidence type="ECO:0000313" key="1">
    <source>
        <dbReference type="EMBL" id="MFC6152528.1"/>
    </source>
</evidence>
<organism evidence="1 2">
    <name type="scientific">Nocardioides yefusunii</name>
    <dbReference type="NCBI Taxonomy" id="2500546"/>
    <lineage>
        <taxon>Bacteria</taxon>
        <taxon>Bacillati</taxon>
        <taxon>Actinomycetota</taxon>
        <taxon>Actinomycetes</taxon>
        <taxon>Propionibacteriales</taxon>
        <taxon>Nocardioidaceae</taxon>
        <taxon>Nocardioides</taxon>
    </lineage>
</organism>
<sequence length="128" mass="13683">MESEAVLHPDPVVLRRFWETHRAKLHLNDLEAYQGVSGLQALTPGAWSYGATRAEADDFVTELLTQGSVTLVTPLDAYGDEDLPVAGTLSILCDGEGRPAVILVVDAVDVSAQAVAETLRAVVGNELR</sequence>
<proteinExistence type="predicted"/>
<dbReference type="SUPFAM" id="SSF88697">
    <property type="entry name" value="PUA domain-like"/>
    <property type="match status" value="1"/>
</dbReference>
<dbReference type="EMBL" id="JBHSQI010000001">
    <property type="protein sequence ID" value="MFC6152528.1"/>
    <property type="molecule type" value="Genomic_DNA"/>
</dbReference>
<gene>
    <name evidence="1" type="ORF">ACFPWU_02475</name>
</gene>
<dbReference type="Proteomes" id="UP001596098">
    <property type="component" value="Unassembled WGS sequence"/>
</dbReference>
<protein>
    <submittedName>
        <fullName evidence="1">Uncharacterized protein</fullName>
    </submittedName>
</protein>